<evidence type="ECO:0000256" key="1">
    <source>
        <dbReference type="SAM" id="Coils"/>
    </source>
</evidence>
<dbReference type="AlphaFoldDB" id="A0A1E3XGV6"/>
<proteinExistence type="predicted"/>
<dbReference type="InterPro" id="IPR029060">
    <property type="entry name" value="PIN-like_dom_sf"/>
</dbReference>
<comment type="caution">
    <text evidence="2">The sequence shown here is derived from an EMBL/GenBank/DDBJ whole genome shotgun (WGS) entry which is preliminary data.</text>
</comment>
<organism evidence="2 3">
    <name type="scientific">Candidatus Scalindua rubra</name>
    <dbReference type="NCBI Taxonomy" id="1872076"/>
    <lineage>
        <taxon>Bacteria</taxon>
        <taxon>Pseudomonadati</taxon>
        <taxon>Planctomycetota</taxon>
        <taxon>Candidatus Brocadiia</taxon>
        <taxon>Candidatus Brocadiales</taxon>
        <taxon>Candidatus Scalinduaceae</taxon>
        <taxon>Candidatus Scalindua</taxon>
    </lineage>
</organism>
<dbReference type="EMBL" id="MAYW01000001">
    <property type="protein sequence ID" value="ODS34829.1"/>
    <property type="molecule type" value="Genomic_DNA"/>
</dbReference>
<keyword evidence="1" id="KW-0175">Coiled coil</keyword>
<reference evidence="2 3" key="1">
    <citation type="submission" date="2016-07" db="EMBL/GenBank/DDBJ databases">
        <title>Draft genome of Scalindua rubra, obtained from a brine-seawater interface in the Red Sea, sheds light on salt adaptation in anammox bacteria.</title>
        <authorList>
            <person name="Speth D.R."/>
            <person name="Lagkouvardos I."/>
            <person name="Wang Y."/>
            <person name="Qian P.-Y."/>
            <person name="Dutilh B.E."/>
            <person name="Jetten M.S."/>
        </authorList>
    </citation>
    <scope>NUCLEOTIDE SEQUENCE [LARGE SCALE GENOMIC DNA]</scope>
    <source>
        <strain evidence="2">BSI-1</strain>
    </source>
</reference>
<evidence type="ECO:0000313" key="2">
    <source>
        <dbReference type="EMBL" id="ODS34829.1"/>
    </source>
</evidence>
<name>A0A1E3XGV6_9BACT</name>
<accession>A0A1E3XGV6</accession>
<dbReference type="Proteomes" id="UP000094056">
    <property type="component" value="Unassembled WGS sequence"/>
</dbReference>
<evidence type="ECO:0000313" key="3">
    <source>
        <dbReference type="Proteomes" id="UP000094056"/>
    </source>
</evidence>
<protein>
    <recommendedName>
        <fullName evidence="4">PIN domain-containing protein</fullName>
    </recommendedName>
</protein>
<evidence type="ECO:0008006" key="4">
    <source>
        <dbReference type="Google" id="ProtNLM"/>
    </source>
</evidence>
<dbReference type="SUPFAM" id="SSF88723">
    <property type="entry name" value="PIN domain-like"/>
    <property type="match status" value="1"/>
</dbReference>
<feature type="coiled-coil region" evidence="1">
    <location>
        <begin position="129"/>
        <end position="156"/>
    </location>
</feature>
<gene>
    <name evidence="2" type="ORF">SCARUB_00089</name>
</gene>
<dbReference type="Gene3D" id="3.40.50.1010">
    <property type="entry name" value="5'-nuclease"/>
    <property type="match status" value="1"/>
</dbReference>
<sequence length="177" mass="20727">MLDTYALLAYLKKEDEYEKVATILSSDTAHPLMNDINIGETFYILVRERGQEDAEYFLNVILPTLPITNIGNTLLDVIEADIYNTSEDPAEDKIRFWLTECRTPELLVSLAAKYPEIASAMTINRPLLRSAIEGNYEEIRKLLRDEEDREREIDRQYWAPLKAELEVWRSKRRKNEK</sequence>